<keyword evidence="5" id="KW-0963">Cytoplasm</keyword>
<dbReference type="SUPFAM" id="SSF53182">
    <property type="entry name" value="Pyrrolidone carboxyl peptidase (pyroglutamate aminopeptidase)"/>
    <property type="match status" value="1"/>
</dbReference>
<dbReference type="AlphaFoldDB" id="A0A147F6X5"/>
<dbReference type="PROSITE" id="PS01333">
    <property type="entry name" value="PYRASE_GLU"/>
    <property type="match status" value="1"/>
</dbReference>
<dbReference type="GO" id="GO:0006508">
    <property type="term" value="P:proteolysis"/>
    <property type="evidence" value="ECO:0007669"/>
    <property type="project" value="UniProtKB-KW"/>
</dbReference>
<evidence type="ECO:0000256" key="6">
    <source>
        <dbReference type="ARBA" id="ARBA00022670"/>
    </source>
</evidence>
<feature type="active site" evidence="10">
    <location>
        <position position="140"/>
    </location>
</feature>
<keyword evidence="7" id="KW-0378">Hydrolase</keyword>
<evidence type="ECO:0000256" key="9">
    <source>
        <dbReference type="PROSITE-ProRule" id="PRU10076"/>
    </source>
</evidence>
<evidence type="ECO:0000256" key="2">
    <source>
        <dbReference type="ARBA" id="ARBA00002280"/>
    </source>
</evidence>
<dbReference type="NCBIfam" id="NF009676">
    <property type="entry name" value="PRK13197.1"/>
    <property type="match status" value="1"/>
</dbReference>
<name>A0A147F6X5_MICTE</name>
<gene>
    <name evidence="11" type="ORF">RSA3_10800</name>
</gene>
<dbReference type="PIRSF" id="PIRSF015592">
    <property type="entry name" value="Prld-crbxl_pptds"/>
    <property type="match status" value="1"/>
</dbReference>
<evidence type="ECO:0000256" key="10">
    <source>
        <dbReference type="PROSITE-ProRule" id="PRU10077"/>
    </source>
</evidence>
<dbReference type="Gene3D" id="3.40.630.20">
    <property type="entry name" value="Peptidase C15, pyroglutamyl peptidase I-like"/>
    <property type="match status" value="1"/>
</dbReference>
<dbReference type="FunFam" id="3.40.630.20:FF:000001">
    <property type="entry name" value="Pyrrolidone-carboxylate peptidase"/>
    <property type="match status" value="1"/>
</dbReference>
<dbReference type="InterPro" id="IPR033694">
    <property type="entry name" value="PGPEP1_Cys_AS"/>
</dbReference>
<dbReference type="PATRIC" id="fig|2033.7.peg.2914"/>
<dbReference type="InterPro" id="IPR000816">
    <property type="entry name" value="Peptidase_C15"/>
</dbReference>
<evidence type="ECO:0000256" key="5">
    <source>
        <dbReference type="ARBA" id="ARBA00022490"/>
    </source>
</evidence>
<dbReference type="Proteomes" id="UP000072189">
    <property type="component" value="Unassembled WGS sequence"/>
</dbReference>
<evidence type="ECO:0000256" key="3">
    <source>
        <dbReference type="ARBA" id="ARBA00004496"/>
    </source>
</evidence>
<keyword evidence="6" id="KW-0645">Protease</keyword>
<dbReference type="GO" id="GO:0005829">
    <property type="term" value="C:cytosol"/>
    <property type="evidence" value="ECO:0007669"/>
    <property type="project" value="InterPro"/>
</dbReference>
<keyword evidence="8" id="KW-0788">Thiol protease</keyword>
<accession>A0A147F6X5</accession>
<comment type="similarity">
    <text evidence="4">Belongs to the peptidase C15 family.</text>
</comment>
<dbReference type="Pfam" id="PF01470">
    <property type="entry name" value="Peptidase_C15"/>
    <property type="match status" value="1"/>
</dbReference>
<sequence>MLLTGFEPFAGDATNPSGDAVRLVAERWSGPGTLVAEVLPVVFAEASARLAALIRAHSPDVVLAVGLAGGRRGLTPERVAINLADARIPDNAGQQPLDRPIVEGAPAAYFTTLPVKAMTAAIAAAGIPASLSHSAGTFVCNQVMFTALHETADADGIRAGFLHVPYAAENAPDRVDSLPLGDIVRGLEVALRIAVDAPTDAALPGGTLPGGTLH</sequence>
<comment type="caution">
    <text evidence="11">The sequence shown here is derived from an EMBL/GenBank/DDBJ whole genome shotgun (WGS) entry which is preliminary data.</text>
</comment>
<evidence type="ECO:0000256" key="1">
    <source>
        <dbReference type="ARBA" id="ARBA00001770"/>
    </source>
</evidence>
<evidence type="ECO:0000313" key="12">
    <source>
        <dbReference type="Proteomes" id="UP000072189"/>
    </source>
</evidence>
<dbReference type="InterPro" id="IPR036440">
    <property type="entry name" value="Peptidase_C15-like_sf"/>
</dbReference>
<dbReference type="PANTHER" id="PTHR23402:SF1">
    <property type="entry name" value="PYROGLUTAMYL-PEPTIDASE I"/>
    <property type="match status" value="1"/>
</dbReference>
<organism evidence="11 12">
    <name type="scientific">Microbacterium testaceum</name>
    <name type="common">Aureobacterium testaceum</name>
    <name type="synonym">Brevibacterium testaceum</name>
    <dbReference type="NCBI Taxonomy" id="2033"/>
    <lineage>
        <taxon>Bacteria</taxon>
        <taxon>Bacillati</taxon>
        <taxon>Actinomycetota</taxon>
        <taxon>Actinomycetes</taxon>
        <taxon>Micrococcales</taxon>
        <taxon>Microbacteriaceae</taxon>
        <taxon>Microbacterium</taxon>
    </lineage>
</organism>
<dbReference type="InterPro" id="IPR016125">
    <property type="entry name" value="Peptidase_C15-like"/>
</dbReference>
<evidence type="ECO:0000256" key="8">
    <source>
        <dbReference type="ARBA" id="ARBA00022807"/>
    </source>
</evidence>
<evidence type="ECO:0000256" key="4">
    <source>
        <dbReference type="ARBA" id="ARBA00006641"/>
    </source>
</evidence>
<dbReference type="PROSITE" id="PS01334">
    <property type="entry name" value="PYRASE_CYS"/>
    <property type="match status" value="1"/>
</dbReference>
<evidence type="ECO:0000256" key="7">
    <source>
        <dbReference type="ARBA" id="ARBA00022801"/>
    </source>
</evidence>
<dbReference type="EC" id="3.4.19.3" evidence="9"/>
<feature type="active site" evidence="9">
    <location>
        <position position="77"/>
    </location>
</feature>
<dbReference type="PRINTS" id="PR00706">
    <property type="entry name" value="PYROGLUPTASE"/>
</dbReference>
<evidence type="ECO:0000313" key="11">
    <source>
        <dbReference type="EMBL" id="KTS11221.1"/>
    </source>
</evidence>
<reference evidence="11 12" key="1">
    <citation type="journal article" date="2016" name="Front. Microbiol.">
        <title>Genomic Resource of Rice Seed Associated Bacteria.</title>
        <authorList>
            <person name="Midha S."/>
            <person name="Bansal K."/>
            <person name="Sharma S."/>
            <person name="Kumar N."/>
            <person name="Patil P.P."/>
            <person name="Chaudhry V."/>
            <person name="Patil P.B."/>
        </authorList>
    </citation>
    <scope>NUCLEOTIDE SEQUENCE [LARGE SCALE GENOMIC DNA]</scope>
    <source>
        <strain evidence="11 12">RSA3</strain>
    </source>
</reference>
<dbReference type="PANTHER" id="PTHR23402">
    <property type="entry name" value="PROTEASE FAMILY C15 PYROGLUTAMYL-PEPTIDASE I-RELATED"/>
    <property type="match status" value="1"/>
</dbReference>
<comment type="subcellular location">
    <subcellularLocation>
        <location evidence="3">Cytoplasm</location>
    </subcellularLocation>
</comment>
<dbReference type="InterPro" id="IPR029762">
    <property type="entry name" value="PGP-I_bact-type"/>
</dbReference>
<dbReference type="NCBIfam" id="TIGR00504">
    <property type="entry name" value="pyro_pdase"/>
    <property type="match status" value="1"/>
</dbReference>
<dbReference type="CDD" id="cd00501">
    <property type="entry name" value="Peptidase_C15"/>
    <property type="match status" value="1"/>
</dbReference>
<protein>
    <recommendedName>
        <fullName evidence="9">Pyroglutamyl-peptidase I</fullName>
        <ecNumber evidence="9">3.4.19.3</ecNumber>
    </recommendedName>
</protein>
<dbReference type="InterPro" id="IPR033693">
    <property type="entry name" value="PGPEP1_Glu_AS"/>
</dbReference>
<comment type="catalytic activity">
    <reaction evidence="1 9">
        <text>Release of an N-terminal pyroglutamyl group from a polypeptide, the second amino acid generally not being Pro.</text>
        <dbReference type="EC" id="3.4.19.3"/>
    </reaction>
</comment>
<comment type="function">
    <text evidence="2">Removes 5-oxoproline from various penultimate amino acid residues except L-proline.</text>
</comment>
<dbReference type="GO" id="GO:0016920">
    <property type="term" value="F:pyroglutamyl-peptidase activity"/>
    <property type="evidence" value="ECO:0007669"/>
    <property type="project" value="UniProtKB-EC"/>
</dbReference>
<dbReference type="EMBL" id="LDRV01000066">
    <property type="protein sequence ID" value="KTS11221.1"/>
    <property type="molecule type" value="Genomic_DNA"/>
</dbReference>
<proteinExistence type="inferred from homology"/>